<feature type="compositionally biased region" description="Polar residues" evidence="1">
    <location>
        <begin position="10"/>
        <end position="20"/>
    </location>
</feature>
<sequence>MYSRSDHTTDSLGKPNNTGFFVPTNSSETMHHALLISEVSREICAMMEYSSLPAVARTCRALHDPALDELWRDLFSIYPFVHLLPQVKPGENQRTSVRTLTSQQWTTLRKYSARTRSLYMCMIDDLPFFDRFSCLSNPPGPDSFFPNLRTVAWYPDNHLAMLPLFRLLCGPTLTSLSAEFATDPASLALVANLGTLCPNITDISISAPSEALSDDLANALSTSICHWKDLAHVACDDLTVSALEHLSQARNLDSLTACASAHLSSFSKTFGAQELFFPRLQHLHLYTGLLSTTTACFRGLRLALKEFRLDLFDAEEVFSGSSSSCLRDLFTALAESCSHPCLTRLYLCVIHPHFPSPHSAATIRDIRPLLNFTRLRVVSLEGVSTFTFDDDDIAELASAWPDIEELALSTCVDHPVASLPTLQSLFRLVSSCPKLKALSLVVDTTTLPTPLSCQVGRDVRSDILEYLCLGNSLINSPVAVAQVLHLVYPALNHVDMSVWNKEPLDGLPWRDRYEVCWGLVNMELESLGERSVCFE</sequence>
<dbReference type="AlphaFoldDB" id="A0AAD4C0Y3"/>
<feature type="region of interest" description="Disordered" evidence="1">
    <location>
        <begin position="1"/>
        <end position="20"/>
    </location>
</feature>
<gene>
    <name evidence="2" type="ORF">L210DRAFT_898443</name>
</gene>
<protein>
    <recommendedName>
        <fullName evidence="4">F-box domain-containing protein</fullName>
    </recommendedName>
</protein>
<evidence type="ECO:0000313" key="2">
    <source>
        <dbReference type="EMBL" id="KAF8445069.1"/>
    </source>
</evidence>
<keyword evidence="3" id="KW-1185">Reference proteome</keyword>
<dbReference type="SUPFAM" id="SSF52047">
    <property type="entry name" value="RNI-like"/>
    <property type="match status" value="1"/>
</dbReference>
<dbReference type="EMBL" id="WHUW01000006">
    <property type="protein sequence ID" value="KAF8445069.1"/>
    <property type="molecule type" value="Genomic_DNA"/>
</dbReference>
<evidence type="ECO:0000256" key="1">
    <source>
        <dbReference type="SAM" id="MobiDB-lite"/>
    </source>
</evidence>
<dbReference type="InterPro" id="IPR032675">
    <property type="entry name" value="LRR_dom_sf"/>
</dbReference>
<evidence type="ECO:0008006" key="4">
    <source>
        <dbReference type="Google" id="ProtNLM"/>
    </source>
</evidence>
<comment type="caution">
    <text evidence="2">The sequence shown here is derived from an EMBL/GenBank/DDBJ whole genome shotgun (WGS) entry which is preliminary data.</text>
</comment>
<dbReference type="Proteomes" id="UP001194468">
    <property type="component" value="Unassembled WGS sequence"/>
</dbReference>
<accession>A0AAD4C0Y3</accession>
<dbReference type="Gene3D" id="3.80.10.10">
    <property type="entry name" value="Ribonuclease Inhibitor"/>
    <property type="match status" value="1"/>
</dbReference>
<organism evidence="2 3">
    <name type="scientific">Boletus edulis BED1</name>
    <dbReference type="NCBI Taxonomy" id="1328754"/>
    <lineage>
        <taxon>Eukaryota</taxon>
        <taxon>Fungi</taxon>
        <taxon>Dikarya</taxon>
        <taxon>Basidiomycota</taxon>
        <taxon>Agaricomycotina</taxon>
        <taxon>Agaricomycetes</taxon>
        <taxon>Agaricomycetidae</taxon>
        <taxon>Boletales</taxon>
        <taxon>Boletineae</taxon>
        <taxon>Boletaceae</taxon>
        <taxon>Boletoideae</taxon>
        <taxon>Boletus</taxon>
    </lineage>
</organism>
<evidence type="ECO:0000313" key="3">
    <source>
        <dbReference type="Proteomes" id="UP001194468"/>
    </source>
</evidence>
<reference evidence="2" key="1">
    <citation type="submission" date="2019-10" db="EMBL/GenBank/DDBJ databases">
        <authorList>
            <consortium name="DOE Joint Genome Institute"/>
            <person name="Kuo A."/>
            <person name="Miyauchi S."/>
            <person name="Kiss E."/>
            <person name="Drula E."/>
            <person name="Kohler A."/>
            <person name="Sanchez-Garcia M."/>
            <person name="Andreopoulos B."/>
            <person name="Barry K.W."/>
            <person name="Bonito G."/>
            <person name="Buee M."/>
            <person name="Carver A."/>
            <person name="Chen C."/>
            <person name="Cichocki N."/>
            <person name="Clum A."/>
            <person name="Culley D."/>
            <person name="Crous P.W."/>
            <person name="Fauchery L."/>
            <person name="Girlanda M."/>
            <person name="Hayes R."/>
            <person name="Keri Z."/>
            <person name="LaButti K."/>
            <person name="Lipzen A."/>
            <person name="Lombard V."/>
            <person name="Magnuson J."/>
            <person name="Maillard F."/>
            <person name="Morin E."/>
            <person name="Murat C."/>
            <person name="Nolan M."/>
            <person name="Ohm R."/>
            <person name="Pangilinan J."/>
            <person name="Pereira M."/>
            <person name="Perotto S."/>
            <person name="Peter M."/>
            <person name="Riley R."/>
            <person name="Sitrit Y."/>
            <person name="Stielow B."/>
            <person name="Szollosi G."/>
            <person name="Zifcakova L."/>
            <person name="Stursova M."/>
            <person name="Spatafora J.W."/>
            <person name="Tedersoo L."/>
            <person name="Vaario L.-M."/>
            <person name="Yamada A."/>
            <person name="Yan M."/>
            <person name="Wang P."/>
            <person name="Xu J."/>
            <person name="Bruns T."/>
            <person name="Baldrian P."/>
            <person name="Vilgalys R."/>
            <person name="Henrissat B."/>
            <person name="Grigoriev I.V."/>
            <person name="Hibbett D."/>
            <person name="Nagy L.G."/>
            <person name="Martin F.M."/>
        </authorList>
    </citation>
    <scope>NUCLEOTIDE SEQUENCE</scope>
    <source>
        <strain evidence="2">BED1</strain>
    </source>
</reference>
<proteinExistence type="predicted"/>
<reference evidence="2" key="2">
    <citation type="journal article" date="2020" name="Nat. Commun.">
        <title>Large-scale genome sequencing of mycorrhizal fungi provides insights into the early evolution of symbiotic traits.</title>
        <authorList>
            <person name="Miyauchi S."/>
            <person name="Kiss E."/>
            <person name="Kuo A."/>
            <person name="Drula E."/>
            <person name="Kohler A."/>
            <person name="Sanchez-Garcia M."/>
            <person name="Morin E."/>
            <person name="Andreopoulos B."/>
            <person name="Barry K.W."/>
            <person name="Bonito G."/>
            <person name="Buee M."/>
            <person name="Carver A."/>
            <person name="Chen C."/>
            <person name="Cichocki N."/>
            <person name="Clum A."/>
            <person name="Culley D."/>
            <person name="Crous P.W."/>
            <person name="Fauchery L."/>
            <person name="Girlanda M."/>
            <person name="Hayes R.D."/>
            <person name="Keri Z."/>
            <person name="LaButti K."/>
            <person name="Lipzen A."/>
            <person name="Lombard V."/>
            <person name="Magnuson J."/>
            <person name="Maillard F."/>
            <person name="Murat C."/>
            <person name="Nolan M."/>
            <person name="Ohm R.A."/>
            <person name="Pangilinan J."/>
            <person name="Pereira M.F."/>
            <person name="Perotto S."/>
            <person name="Peter M."/>
            <person name="Pfister S."/>
            <person name="Riley R."/>
            <person name="Sitrit Y."/>
            <person name="Stielow J.B."/>
            <person name="Szollosi G."/>
            <person name="Zifcakova L."/>
            <person name="Stursova M."/>
            <person name="Spatafora J.W."/>
            <person name="Tedersoo L."/>
            <person name="Vaario L.M."/>
            <person name="Yamada A."/>
            <person name="Yan M."/>
            <person name="Wang P."/>
            <person name="Xu J."/>
            <person name="Bruns T."/>
            <person name="Baldrian P."/>
            <person name="Vilgalys R."/>
            <person name="Dunand C."/>
            <person name="Henrissat B."/>
            <person name="Grigoriev I.V."/>
            <person name="Hibbett D."/>
            <person name="Nagy L.G."/>
            <person name="Martin F.M."/>
        </authorList>
    </citation>
    <scope>NUCLEOTIDE SEQUENCE</scope>
    <source>
        <strain evidence="2">BED1</strain>
    </source>
</reference>
<name>A0AAD4C0Y3_BOLED</name>